<evidence type="ECO:0000256" key="4">
    <source>
        <dbReference type="ARBA" id="ARBA00023136"/>
    </source>
</evidence>
<keyword evidence="3 6" id="KW-1133">Transmembrane helix</keyword>
<evidence type="ECO:0000256" key="6">
    <source>
        <dbReference type="SAM" id="Phobius"/>
    </source>
</evidence>
<evidence type="ECO:0000256" key="2">
    <source>
        <dbReference type="ARBA" id="ARBA00022692"/>
    </source>
</evidence>
<dbReference type="Proteomes" id="UP001205740">
    <property type="component" value="Unassembled WGS sequence"/>
</dbReference>
<feature type="compositionally biased region" description="Basic and acidic residues" evidence="5">
    <location>
        <begin position="469"/>
        <end position="479"/>
    </location>
</feature>
<dbReference type="GO" id="GO:0016874">
    <property type="term" value="F:ligase activity"/>
    <property type="evidence" value="ECO:0007669"/>
    <property type="project" value="UniProtKB-KW"/>
</dbReference>
<dbReference type="PANTHER" id="PTHR37422">
    <property type="entry name" value="TEICHURONIC ACID BIOSYNTHESIS PROTEIN TUAE"/>
    <property type="match status" value="1"/>
</dbReference>
<evidence type="ECO:0000256" key="3">
    <source>
        <dbReference type="ARBA" id="ARBA00022989"/>
    </source>
</evidence>
<feature type="transmembrane region" description="Helical" evidence="6">
    <location>
        <begin position="125"/>
        <end position="144"/>
    </location>
</feature>
<feature type="domain" description="O-antigen ligase-related" evidence="7">
    <location>
        <begin position="264"/>
        <end position="397"/>
    </location>
</feature>
<comment type="subcellular location">
    <subcellularLocation>
        <location evidence="1">Membrane</location>
        <topology evidence="1">Multi-pass membrane protein</topology>
    </subcellularLocation>
</comment>
<feature type="transmembrane region" description="Helical" evidence="6">
    <location>
        <begin position="386"/>
        <end position="409"/>
    </location>
</feature>
<feature type="compositionally biased region" description="Low complexity" evidence="5">
    <location>
        <begin position="482"/>
        <end position="500"/>
    </location>
</feature>
<sequence>MSPMRRVGAGVTMYPVTDGGRARLATLGVIAVLVVGPVAGAAAVLGGKLALIGVVGLAGLVVGAYIGLRHPMWLYYGLGITVGFLPFGVVPLAPLPLYLVFGGSVVLAAALHPSAGMHWHPLERTLLVLVAVSAVSVVFTAVSISDYVDYVKWALVTLAVIGLLRLSTENMRRVGVVFSVAAAFNALIGIALFVSPGLPLRKAFSLFGYGIVDASTRYVYNAEGVEQSTRLGGMWVEPNAAGIGLLTALCVALVVLEGWRRWAFAALFAFALVLTLSRGVIVSVVVGALLVMVFHRMSDRLRAIAATVGALVVVAGAATPQVRNRLLQSFVGQDVSSSSRQDALSNFPHQLSGHWFFGLGWARPEFKDGALAFQVNYVANAPLLTVYRGGVFAGLAFVAVLIAGAIVGWRLITGRSLPRALVGGIFIGFCLVGLQLDHPVVATLPVTTTFSVLLAFLVHADRLRRAQDVPDDRVSDSRPWRRPAASAPPRADAGPAIAAR</sequence>
<keyword evidence="9" id="KW-1185">Reference proteome</keyword>
<dbReference type="RefSeq" id="WP_253656281.1">
    <property type="nucleotide sequence ID" value="NZ_BAAAOE010000002.1"/>
</dbReference>
<dbReference type="InterPro" id="IPR007016">
    <property type="entry name" value="O-antigen_ligase-rel_domated"/>
</dbReference>
<gene>
    <name evidence="8" type="ORF">LX12_003934</name>
</gene>
<feature type="transmembrane region" description="Helical" evidence="6">
    <location>
        <begin position="73"/>
        <end position="89"/>
    </location>
</feature>
<evidence type="ECO:0000256" key="5">
    <source>
        <dbReference type="SAM" id="MobiDB-lite"/>
    </source>
</evidence>
<keyword evidence="2 6" id="KW-0812">Transmembrane</keyword>
<feature type="transmembrane region" description="Helical" evidence="6">
    <location>
        <begin position="50"/>
        <end position="68"/>
    </location>
</feature>
<dbReference type="Pfam" id="PF04932">
    <property type="entry name" value="Wzy_C"/>
    <property type="match status" value="1"/>
</dbReference>
<evidence type="ECO:0000259" key="7">
    <source>
        <dbReference type="Pfam" id="PF04932"/>
    </source>
</evidence>
<organism evidence="8 9">
    <name type="scientific">Williamsia serinedens</name>
    <dbReference type="NCBI Taxonomy" id="391736"/>
    <lineage>
        <taxon>Bacteria</taxon>
        <taxon>Bacillati</taxon>
        <taxon>Actinomycetota</taxon>
        <taxon>Actinomycetes</taxon>
        <taxon>Mycobacteriales</taxon>
        <taxon>Nocardiaceae</taxon>
        <taxon>Williamsia</taxon>
    </lineage>
</organism>
<dbReference type="InterPro" id="IPR051533">
    <property type="entry name" value="WaaL-like"/>
</dbReference>
<proteinExistence type="predicted"/>
<evidence type="ECO:0000313" key="9">
    <source>
        <dbReference type="Proteomes" id="UP001205740"/>
    </source>
</evidence>
<feature type="region of interest" description="Disordered" evidence="5">
    <location>
        <begin position="469"/>
        <end position="500"/>
    </location>
</feature>
<evidence type="ECO:0000256" key="1">
    <source>
        <dbReference type="ARBA" id="ARBA00004141"/>
    </source>
</evidence>
<feature type="transmembrane region" description="Helical" evidence="6">
    <location>
        <begin position="150"/>
        <end position="167"/>
    </location>
</feature>
<keyword evidence="4 6" id="KW-0472">Membrane</keyword>
<protein>
    <submittedName>
        <fullName evidence="8">O-antigen ligase like membrane protein</fullName>
    </submittedName>
</protein>
<comment type="caution">
    <text evidence="8">The sequence shown here is derived from an EMBL/GenBank/DDBJ whole genome shotgun (WGS) entry which is preliminary data.</text>
</comment>
<dbReference type="PANTHER" id="PTHR37422:SF23">
    <property type="entry name" value="TEICHURONIC ACID BIOSYNTHESIS PROTEIN TUAE"/>
    <property type="match status" value="1"/>
</dbReference>
<evidence type="ECO:0000313" key="8">
    <source>
        <dbReference type="EMBL" id="MCP2162726.1"/>
    </source>
</evidence>
<dbReference type="EMBL" id="JAMTCG010000007">
    <property type="protein sequence ID" value="MCP2162726.1"/>
    <property type="molecule type" value="Genomic_DNA"/>
</dbReference>
<feature type="transmembrane region" description="Helical" evidence="6">
    <location>
        <begin position="440"/>
        <end position="458"/>
    </location>
</feature>
<accession>A0ABT1H664</accession>
<feature type="transmembrane region" description="Helical" evidence="6">
    <location>
        <begin position="416"/>
        <end position="434"/>
    </location>
</feature>
<reference evidence="8 9" key="1">
    <citation type="submission" date="2022-06" db="EMBL/GenBank/DDBJ databases">
        <title>Genomic Encyclopedia of Archaeal and Bacterial Type Strains, Phase II (KMG-II): from individual species to whole genera.</title>
        <authorList>
            <person name="Goeker M."/>
        </authorList>
    </citation>
    <scope>NUCLEOTIDE SEQUENCE [LARGE SCALE GENOMIC DNA]</scope>
    <source>
        <strain evidence="8 9">DSM 45037</strain>
    </source>
</reference>
<name>A0ABT1H664_9NOCA</name>
<feature type="transmembrane region" description="Helical" evidence="6">
    <location>
        <begin position="262"/>
        <end position="291"/>
    </location>
</feature>
<keyword evidence="8" id="KW-0436">Ligase</keyword>
<feature type="transmembrane region" description="Helical" evidence="6">
    <location>
        <begin position="240"/>
        <end position="256"/>
    </location>
</feature>
<feature type="transmembrane region" description="Helical" evidence="6">
    <location>
        <begin position="95"/>
        <end position="113"/>
    </location>
</feature>
<feature type="transmembrane region" description="Helical" evidence="6">
    <location>
        <begin position="174"/>
        <end position="194"/>
    </location>
</feature>